<accession>A0ABD1D4R0</accession>
<evidence type="ECO:0000313" key="2">
    <source>
        <dbReference type="EMBL" id="KAL1392858.1"/>
    </source>
</evidence>
<feature type="chain" id="PRO_5044723318" description="DUF19 domain-containing protein" evidence="1">
    <location>
        <begin position="16"/>
        <end position="233"/>
    </location>
</feature>
<dbReference type="PANTHER" id="PTHR20997">
    <property type="entry name" value="EG:BACR42I17.2 PROTEIN-RELATED"/>
    <property type="match status" value="1"/>
</dbReference>
<dbReference type="EMBL" id="JBEHCU010007525">
    <property type="protein sequence ID" value="KAL1394611.1"/>
    <property type="molecule type" value="Genomic_DNA"/>
</dbReference>
<evidence type="ECO:0000313" key="4">
    <source>
        <dbReference type="Proteomes" id="UP001562425"/>
    </source>
</evidence>
<evidence type="ECO:0008006" key="5">
    <source>
        <dbReference type="Google" id="ProtNLM"/>
    </source>
</evidence>
<dbReference type="Pfam" id="PF07165">
    <property type="entry name" value="DUF1397"/>
    <property type="match status" value="1"/>
</dbReference>
<evidence type="ECO:0000313" key="3">
    <source>
        <dbReference type="EMBL" id="KAL1394611.1"/>
    </source>
</evidence>
<evidence type="ECO:0000256" key="1">
    <source>
        <dbReference type="SAM" id="SignalP"/>
    </source>
</evidence>
<gene>
    <name evidence="3" type="ORF">pipiens_011826</name>
    <name evidence="2" type="ORF">pipiens_012175</name>
</gene>
<dbReference type="AlphaFoldDB" id="A0ABD1D4R0"/>
<proteinExistence type="predicted"/>
<dbReference type="EMBL" id="JBEHCU010007744">
    <property type="protein sequence ID" value="KAL1392858.1"/>
    <property type="molecule type" value="Genomic_DNA"/>
</dbReference>
<comment type="caution">
    <text evidence="2">The sequence shown here is derived from an EMBL/GenBank/DDBJ whole genome shotgun (WGS) entry which is preliminary data.</text>
</comment>
<organism evidence="2 4">
    <name type="scientific">Culex pipiens pipiens</name>
    <name type="common">Northern house mosquito</name>
    <dbReference type="NCBI Taxonomy" id="38569"/>
    <lineage>
        <taxon>Eukaryota</taxon>
        <taxon>Metazoa</taxon>
        <taxon>Ecdysozoa</taxon>
        <taxon>Arthropoda</taxon>
        <taxon>Hexapoda</taxon>
        <taxon>Insecta</taxon>
        <taxon>Pterygota</taxon>
        <taxon>Neoptera</taxon>
        <taxon>Endopterygota</taxon>
        <taxon>Diptera</taxon>
        <taxon>Nematocera</taxon>
        <taxon>Culicoidea</taxon>
        <taxon>Culicidae</taxon>
        <taxon>Culicinae</taxon>
        <taxon>Culicini</taxon>
        <taxon>Culex</taxon>
        <taxon>Culex</taxon>
    </lineage>
</organism>
<dbReference type="InterPro" id="IPR009832">
    <property type="entry name" value="DUF1397"/>
</dbReference>
<dbReference type="Proteomes" id="UP001562425">
    <property type="component" value="Unassembled WGS sequence"/>
</dbReference>
<feature type="signal peptide" evidence="1">
    <location>
        <begin position="1"/>
        <end position="15"/>
    </location>
</feature>
<name>A0ABD1D4R0_CULPP</name>
<sequence>MLLILLIGFTSATTARNTNNSSEDHDDLSAFLDKVEPSCWRQTGSNKTYEKLLVKSIFAPLCITSKLDVRSLSSDLKTLNESTRTKFFAKYCPQMHNCLSCLEPVTAELRKCFAPNEVEVLDIMIDRLSEGINLACMDNRQIFFTDDYNLNECSDKYFNYAKKCTEKISNFDEAIDLSNYGSKQCRELVQVRECFEQKMVECKTPRLMDIFDLFYRPIMKATPCKNVFDDIYV</sequence>
<keyword evidence="4" id="KW-1185">Reference proteome</keyword>
<dbReference type="PANTHER" id="PTHR20997:SF2">
    <property type="entry name" value="EG:BACR42I17.2 PROTEIN-RELATED"/>
    <property type="match status" value="1"/>
</dbReference>
<protein>
    <recommendedName>
        <fullName evidence="5">DUF19 domain-containing protein</fullName>
    </recommendedName>
</protein>
<keyword evidence="1" id="KW-0732">Signal</keyword>
<reference evidence="2 4" key="1">
    <citation type="submission" date="2024-05" db="EMBL/GenBank/DDBJ databases">
        <title>Culex pipiens pipiens assembly and annotation.</title>
        <authorList>
            <person name="Alout H."/>
            <person name="Durand T."/>
        </authorList>
    </citation>
    <scope>NUCLEOTIDE SEQUENCE [LARGE SCALE GENOMIC DNA]</scope>
    <source>
        <strain evidence="2">HA-2024</strain>
        <tissue evidence="2">Whole body</tissue>
    </source>
</reference>